<evidence type="ECO:0000313" key="3">
    <source>
        <dbReference type="Proteomes" id="UP001295684"/>
    </source>
</evidence>
<dbReference type="EMBL" id="CAMPGE010017300">
    <property type="protein sequence ID" value="CAI2375795.1"/>
    <property type="molecule type" value="Genomic_DNA"/>
</dbReference>
<accession>A0AAD1XN88</accession>
<dbReference type="AlphaFoldDB" id="A0AAD1XN88"/>
<feature type="region of interest" description="Disordered" evidence="1">
    <location>
        <begin position="1"/>
        <end position="21"/>
    </location>
</feature>
<evidence type="ECO:0000256" key="1">
    <source>
        <dbReference type="SAM" id="MobiDB-lite"/>
    </source>
</evidence>
<keyword evidence="3" id="KW-1185">Reference proteome</keyword>
<reference evidence="2" key="1">
    <citation type="submission" date="2023-07" db="EMBL/GenBank/DDBJ databases">
        <authorList>
            <consortium name="AG Swart"/>
            <person name="Singh M."/>
            <person name="Singh A."/>
            <person name="Seah K."/>
            <person name="Emmerich C."/>
        </authorList>
    </citation>
    <scope>NUCLEOTIDE SEQUENCE</scope>
    <source>
        <strain evidence="2">DP1</strain>
    </source>
</reference>
<evidence type="ECO:0000313" key="2">
    <source>
        <dbReference type="EMBL" id="CAI2375795.1"/>
    </source>
</evidence>
<feature type="compositionally biased region" description="Basic and acidic residues" evidence="1">
    <location>
        <begin position="9"/>
        <end position="21"/>
    </location>
</feature>
<organism evidence="2 3">
    <name type="scientific">Euplotes crassus</name>
    <dbReference type="NCBI Taxonomy" id="5936"/>
    <lineage>
        <taxon>Eukaryota</taxon>
        <taxon>Sar</taxon>
        <taxon>Alveolata</taxon>
        <taxon>Ciliophora</taxon>
        <taxon>Intramacronucleata</taxon>
        <taxon>Spirotrichea</taxon>
        <taxon>Hypotrichia</taxon>
        <taxon>Euplotida</taxon>
        <taxon>Euplotidae</taxon>
        <taxon>Moneuplotes</taxon>
    </lineage>
</organism>
<sequence length="209" mass="24298">MNSRNKLRCSKEKTKSKSRVREDLSTPCLNTKTFYITKMSKIVLENPSEARFSTIEQAVEHSSDCCDERVDYIKQCFNKILENIVNIEGKCIIACLQKTKPSEMVRRIKTHKNKLKYQPSNILTNPSEIDIGTIYFQYTYSPGFIKFAESGGVQMMKTYKKISKCAQNLIKLRNEILNHYNTLKETITSSEYYTQPVHGIHKIRFTPYV</sequence>
<protein>
    <submittedName>
        <fullName evidence="2">Uncharacterized protein</fullName>
    </submittedName>
</protein>
<name>A0AAD1XN88_EUPCR</name>
<proteinExistence type="predicted"/>
<gene>
    <name evidence="2" type="ORF">ECRASSUSDP1_LOCUS17160</name>
</gene>
<comment type="caution">
    <text evidence="2">The sequence shown here is derived from an EMBL/GenBank/DDBJ whole genome shotgun (WGS) entry which is preliminary data.</text>
</comment>
<dbReference type="Proteomes" id="UP001295684">
    <property type="component" value="Unassembled WGS sequence"/>
</dbReference>